<sequence length="332" mass="37101">MNRRRALSQLSTCLRGQVPSNADWTAILSMANDALITSELYPLLATSKQELPEEVRTFLAEVYRRNLKRNVSLFGTLKDALAALNAVGIEPVLLKGCATWCACDGAILEPNGDRMVLDLDLLVLPSEGRRARDALMRSGFLLLEDHETDEDHAIAVLGREQDAGSIDLHDRPPCPVGIAEVDNLHAHCQPVSVGDFRAKLPRSELQILVTSLHDQIIDGDFWMGNFHLRHLIDIAKLTRAAARIDWSFLATACPTPFLLDVVEIQLAAATRIAAAETPNHVGSRMWIKAQYFRIRLQYTDPMINVPLRWLGRIVRWRHLPSRTRVVGVRTSA</sequence>
<dbReference type="Pfam" id="PF14907">
    <property type="entry name" value="NTP_transf_5"/>
    <property type="match status" value="1"/>
</dbReference>
<dbReference type="RefSeq" id="WP_228445790.1">
    <property type="nucleotide sequence ID" value="NZ_CP047045.1"/>
</dbReference>
<dbReference type="Proteomes" id="UP000431269">
    <property type="component" value="Chromosome"/>
</dbReference>
<protein>
    <recommendedName>
        <fullName evidence="3">Nucleotidyltransferase</fullName>
    </recommendedName>
</protein>
<proteinExistence type="predicted"/>
<dbReference type="InterPro" id="IPR039498">
    <property type="entry name" value="NTP_transf_5"/>
</dbReference>
<accession>A0A6I6ML74</accession>
<gene>
    <name evidence="1" type="ORF">DSM104635_00217</name>
</gene>
<dbReference type="KEGG" id="tsv:DSM104635_00217"/>
<evidence type="ECO:0008006" key="3">
    <source>
        <dbReference type="Google" id="ProtNLM"/>
    </source>
</evidence>
<evidence type="ECO:0000313" key="1">
    <source>
        <dbReference type="EMBL" id="QGZ93407.1"/>
    </source>
</evidence>
<dbReference type="AlphaFoldDB" id="A0A6I6ML74"/>
<dbReference type="EMBL" id="CP047045">
    <property type="protein sequence ID" value="QGZ93407.1"/>
    <property type="molecule type" value="Genomic_DNA"/>
</dbReference>
<organism evidence="1 2">
    <name type="scientific">Terricaulis silvestris</name>
    <dbReference type="NCBI Taxonomy" id="2686094"/>
    <lineage>
        <taxon>Bacteria</taxon>
        <taxon>Pseudomonadati</taxon>
        <taxon>Pseudomonadota</taxon>
        <taxon>Alphaproteobacteria</taxon>
        <taxon>Caulobacterales</taxon>
        <taxon>Caulobacteraceae</taxon>
        <taxon>Terricaulis</taxon>
    </lineage>
</organism>
<name>A0A6I6ML74_9CAUL</name>
<reference evidence="2" key="1">
    <citation type="submission" date="2019-12" db="EMBL/GenBank/DDBJ databases">
        <title>Complete genome of Terracaulis silvestris 0127_4.</title>
        <authorList>
            <person name="Vieira S."/>
            <person name="Riedel T."/>
            <person name="Sproer C."/>
            <person name="Pascual J."/>
            <person name="Boedeker C."/>
            <person name="Overmann J."/>
        </authorList>
    </citation>
    <scope>NUCLEOTIDE SEQUENCE [LARGE SCALE GENOMIC DNA]</scope>
    <source>
        <strain evidence="2">0127_4</strain>
    </source>
</reference>
<keyword evidence="2" id="KW-1185">Reference proteome</keyword>
<evidence type="ECO:0000313" key="2">
    <source>
        <dbReference type="Proteomes" id="UP000431269"/>
    </source>
</evidence>